<proteinExistence type="predicted"/>
<organism evidence="1">
    <name type="scientific">marine sediment metagenome</name>
    <dbReference type="NCBI Taxonomy" id="412755"/>
    <lineage>
        <taxon>unclassified sequences</taxon>
        <taxon>metagenomes</taxon>
        <taxon>ecological metagenomes</taxon>
    </lineage>
</organism>
<accession>X0Y2S9</accession>
<sequence>LSEFKAIEGVEPDDSRQSRYRVQLRRLRRMENKGGEQVSPYMLIHPYFGYTNVPGTVSVHGVSVNNMGFATSVDFPYKKKSDKEFVIAVFGGSIAEILTVMSSATLEDILKTSPFFADREIKILNCATGAYKQPQQLLIITFLISQGMELDCAVNVDGFNEVAIAGINRKKGTNIYYPAAFYWDEMIKYLTSGTEGLLNNPRYIELVYLRSQCLKKQKKLLSCF</sequence>
<dbReference type="AlphaFoldDB" id="X0Y2S9"/>
<feature type="non-terminal residue" evidence="1">
    <location>
        <position position="224"/>
    </location>
</feature>
<dbReference type="EMBL" id="BARS01053802">
    <property type="protein sequence ID" value="GAG43023.1"/>
    <property type="molecule type" value="Genomic_DNA"/>
</dbReference>
<comment type="caution">
    <text evidence="1">The sequence shown here is derived from an EMBL/GenBank/DDBJ whole genome shotgun (WGS) entry which is preliminary data.</text>
</comment>
<name>X0Y2S9_9ZZZZ</name>
<reference evidence="1" key="1">
    <citation type="journal article" date="2014" name="Front. Microbiol.">
        <title>High frequency of phylogenetically diverse reductive dehalogenase-homologous genes in deep subseafloor sedimentary metagenomes.</title>
        <authorList>
            <person name="Kawai M."/>
            <person name="Futagami T."/>
            <person name="Toyoda A."/>
            <person name="Takaki Y."/>
            <person name="Nishi S."/>
            <person name="Hori S."/>
            <person name="Arai W."/>
            <person name="Tsubouchi T."/>
            <person name="Morono Y."/>
            <person name="Uchiyama I."/>
            <person name="Ito T."/>
            <person name="Fujiyama A."/>
            <person name="Inagaki F."/>
            <person name="Takami H."/>
        </authorList>
    </citation>
    <scope>NUCLEOTIDE SEQUENCE</scope>
    <source>
        <strain evidence="1">Expedition CK06-06</strain>
    </source>
</reference>
<protein>
    <submittedName>
        <fullName evidence="1">Uncharacterized protein</fullName>
    </submittedName>
</protein>
<feature type="non-terminal residue" evidence="1">
    <location>
        <position position="1"/>
    </location>
</feature>
<gene>
    <name evidence="1" type="ORF">S01H1_79762</name>
</gene>
<evidence type="ECO:0000313" key="1">
    <source>
        <dbReference type="EMBL" id="GAG43023.1"/>
    </source>
</evidence>